<evidence type="ECO:0000256" key="4">
    <source>
        <dbReference type="SAM" id="Phobius"/>
    </source>
</evidence>
<keyword evidence="4" id="KW-0472">Membrane</keyword>
<dbReference type="SMART" id="SM00028">
    <property type="entry name" value="TPR"/>
    <property type="match status" value="5"/>
</dbReference>
<proteinExistence type="predicted"/>
<accession>A0A450XFY3</accession>
<feature type="compositionally biased region" description="Polar residues" evidence="3">
    <location>
        <begin position="62"/>
        <end position="71"/>
    </location>
</feature>
<organism evidence="5">
    <name type="scientific">Candidatus Kentrum sp. MB</name>
    <dbReference type="NCBI Taxonomy" id="2138164"/>
    <lineage>
        <taxon>Bacteria</taxon>
        <taxon>Pseudomonadati</taxon>
        <taxon>Pseudomonadota</taxon>
        <taxon>Gammaproteobacteria</taxon>
        <taxon>Candidatus Kentrum</taxon>
    </lineage>
</organism>
<dbReference type="InterPro" id="IPR011990">
    <property type="entry name" value="TPR-like_helical_dom_sf"/>
</dbReference>
<dbReference type="Gene3D" id="1.25.40.10">
    <property type="entry name" value="Tetratricopeptide repeat domain"/>
    <property type="match status" value="1"/>
</dbReference>
<evidence type="ECO:0000313" key="5">
    <source>
        <dbReference type="EMBL" id="VFK28215.1"/>
    </source>
</evidence>
<keyword evidence="1" id="KW-0802">TPR repeat</keyword>
<dbReference type="AlphaFoldDB" id="A0A450XFY3"/>
<keyword evidence="4" id="KW-1133">Transmembrane helix</keyword>
<feature type="transmembrane region" description="Helical" evidence="4">
    <location>
        <begin position="6"/>
        <end position="27"/>
    </location>
</feature>
<reference evidence="5" key="1">
    <citation type="submission" date="2019-02" db="EMBL/GenBank/DDBJ databases">
        <authorList>
            <person name="Gruber-Vodicka R. H."/>
            <person name="Seah K. B. B."/>
        </authorList>
    </citation>
    <scope>NUCLEOTIDE SEQUENCE</scope>
    <source>
        <strain evidence="5">BECK_BZ197</strain>
    </source>
</reference>
<keyword evidence="4" id="KW-0812">Transmembrane</keyword>
<feature type="repeat" description="TPR" evidence="1">
    <location>
        <begin position="251"/>
        <end position="284"/>
    </location>
</feature>
<sequence>MEWTILEVVGVTVAAIAALAAVVTVIITKWPDQRPEQDPAAIAREVASATARELATVFVAAQEQQGKSADTQPPPSDALAEKDQRIRELTQAVETLRNTDTASEAQRKDAEAALAQGDTAKADAIFARMEQAGSDQAARAAKARGAIAYMNQPREALQHYQRAVVFAPEDAKAWNRIGVLNLRLGELAEAETAFQRTRELGQIAGDKATVAKALGNLGIIASTRGDLDKAEKLHRRALALNEELSHKEGMATTLGNLGVIAKTRGELDEAERLYQRALALHEELGHKEGMAAAFSNLGVLFETRGQRTEAEGYWRRALALYTEVGMKPQIEKTKGLLRGLGVEP</sequence>
<dbReference type="PROSITE" id="PS50005">
    <property type="entry name" value="TPR"/>
    <property type="match status" value="2"/>
</dbReference>
<dbReference type="EMBL" id="CAADFO010000034">
    <property type="protein sequence ID" value="VFK28215.1"/>
    <property type="molecule type" value="Genomic_DNA"/>
</dbReference>
<feature type="repeat" description="TPR" evidence="1">
    <location>
        <begin position="211"/>
        <end position="244"/>
    </location>
</feature>
<evidence type="ECO:0000256" key="3">
    <source>
        <dbReference type="SAM" id="MobiDB-lite"/>
    </source>
</evidence>
<evidence type="ECO:0000256" key="1">
    <source>
        <dbReference type="PROSITE-ProRule" id="PRU00339"/>
    </source>
</evidence>
<dbReference type="SUPFAM" id="SSF48452">
    <property type="entry name" value="TPR-like"/>
    <property type="match status" value="1"/>
</dbReference>
<feature type="region of interest" description="Disordered" evidence="3">
    <location>
        <begin position="62"/>
        <end position="81"/>
    </location>
</feature>
<dbReference type="PANTHER" id="PTHR10098:SF108">
    <property type="entry name" value="TETRATRICOPEPTIDE REPEAT PROTEIN 28"/>
    <property type="match status" value="1"/>
</dbReference>
<gene>
    <name evidence="5" type="ORF">BECKMB1821G_GA0114241_103435</name>
</gene>
<dbReference type="InterPro" id="IPR019734">
    <property type="entry name" value="TPR_rpt"/>
</dbReference>
<name>A0A450XFY3_9GAMM</name>
<dbReference type="PANTHER" id="PTHR10098">
    <property type="entry name" value="RAPSYN-RELATED"/>
    <property type="match status" value="1"/>
</dbReference>
<feature type="coiled-coil region" evidence="2">
    <location>
        <begin position="227"/>
        <end position="287"/>
    </location>
</feature>
<keyword evidence="2" id="KW-0175">Coiled coil</keyword>
<protein>
    <submittedName>
        <fullName evidence="5">Flp pilus assembly protein TadD, contains TPR repeats</fullName>
    </submittedName>
</protein>
<dbReference type="Pfam" id="PF13424">
    <property type="entry name" value="TPR_12"/>
    <property type="match status" value="2"/>
</dbReference>
<evidence type="ECO:0000256" key="2">
    <source>
        <dbReference type="SAM" id="Coils"/>
    </source>
</evidence>